<feature type="domain" description="Hydantoinase A/oxoprolinase" evidence="1">
    <location>
        <begin position="213"/>
        <end position="498"/>
    </location>
</feature>
<sequence length="678" mass="70473">MDAADAAARDADASDAADARLGVDVGGTFTDVALVVDGDLTTAKVPTTDDQSRGVLAGIETACEAAGIDPNAVVGFRHATTAAVNAVLEGSGAETALVTTEGFADALAIGRQDRPDLYDRSARKPDPLVPAERRFEVTERATTEGIETTVDRDEVRGIADILDGNCESVAVSFLHAYAHPDNERRAAETLREELGVPVSVSHEVLAAFREYERTATTVADAYVTPVVDDYLGRLTERAADMGLPPVRVMQSNGGIADAATVRERAVTTLLSGPAAGVVGAARFERSDHAGLVTFDMGGTSSDVSLVREGSAERTTDAEIGGHPVGVPMVDVHTVGAGGGSIARVDEGGALRVGPESAGADPGPACYGKGGTVPTVTDAAVVLGYLGADTTLGEGLELDADRAEAVMEDLADEAGLDTVIDAAQGVYRVANATMARAIRGVTVERGHDPREFALAAFGGAGPMHAATLADRLGVETVLVPPGNGVLSALGLLAADERHDATRTYRAGLADADAGAVESVFDELAEETLAETGDPEVATVEREVECRYAGQSFELAVDAPAPFDPDTVRERFHDEHERARGYRMDEPVDLVTCRATATVPGDPPDLSYDPEGDPLLGKRDVFFESGFYRAPVYDRARVPVGVSVDGPAVFAGGESTVVVPPQWTARADAQGTLVLEAGEE</sequence>
<gene>
    <name evidence="4" type="ORF">C475_00020</name>
</gene>
<dbReference type="GO" id="GO:0006749">
    <property type="term" value="P:glutathione metabolic process"/>
    <property type="evidence" value="ECO:0007669"/>
    <property type="project" value="TreeGrafter"/>
</dbReference>
<dbReference type="RefSeq" id="WP_006881660.1">
    <property type="nucleotide sequence ID" value="NZ_AOIU01000003.1"/>
</dbReference>
<dbReference type="Pfam" id="PF19278">
    <property type="entry name" value="Hydant_A_C"/>
    <property type="match status" value="1"/>
</dbReference>
<evidence type="ECO:0000259" key="2">
    <source>
        <dbReference type="Pfam" id="PF05378"/>
    </source>
</evidence>
<dbReference type="GO" id="GO:0005829">
    <property type="term" value="C:cytosol"/>
    <property type="evidence" value="ECO:0007669"/>
    <property type="project" value="TreeGrafter"/>
</dbReference>
<feature type="domain" description="Acetophenone carboxylase-like C-terminal" evidence="3">
    <location>
        <begin position="602"/>
        <end position="668"/>
    </location>
</feature>
<dbReference type="Pfam" id="PF01968">
    <property type="entry name" value="Hydantoinase_A"/>
    <property type="match status" value="1"/>
</dbReference>
<dbReference type="Proteomes" id="UP000011626">
    <property type="component" value="Unassembled WGS sequence"/>
</dbReference>
<evidence type="ECO:0000259" key="1">
    <source>
        <dbReference type="Pfam" id="PF01968"/>
    </source>
</evidence>
<dbReference type="AlphaFoldDB" id="M0D732"/>
<dbReference type="Pfam" id="PF05378">
    <property type="entry name" value="Hydant_A_N"/>
    <property type="match status" value="1"/>
</dbReference>
<feature type="domain" description="Hydantoinase/oxoprolinase N-terminal" evidence="2">
    <location>
        <begin position="20"/>
        <end position="193"/>
    </location>
</feature>
<dbReference type="eggNOG" id="arCOG01511">
    <property type="taxonomic scope" value="Archaea"/>
</dbReference>
<dbReference type="InterPro" id="IPR049517">
    <property type="entry name" value="ACX-like_C"/>
</dbReference>
<evidence type="ECO:0000313" key="4">
    <source>
        <dbReference type="EMBL" id="ELZ30482.1"/>
    </source>
</evidence>
<dbReference type="OrthoDB" id="8261at2157"/>
<dbReference type="SUPFAM" id="SSF53067">
    <property type="entry name" value="Actin-like ATPase domain"/>
    <property type="match status" value="1"/>
</dbReference>
<proteinExistence type="predicted"/>
<dbReference type="GO" id="GO:0017168">
    <property type="term" value="F:5-oxoprolinase (ATP-hydrolyzing) activity"/>
    <property type="evidence" value="ECO:0007669"/>
    <property type="project" value="TreeGrafter"/>
</dbReference>
<dbReference type="InterPro" id="IPR008040">
    <property type="entry name" value="Hydant_A_N"/>
</dbReference>
<dbReference type="STRING" id="797114.C475_00020"/>
<dbReference type="PANTHER" id="PTHR11365">
    <property type="entry name" value="5-OXOPROLINASE RELATED"/>
    <property type="match status" value="1"/>
</dbReference>
<dbReference type="InterPro" id="IPR045079">
    <property type="entry name" value="Oxoprolinase-like"/>
</dbReference>
<organism evidence="4 5">
    <name type="scientific">Halosimplex carlsbadense 2-9-1</name>
    <dbReference type="NCBI Taxonomy" id="797114"/>
    <lineage>
        <taxon>Archaea</taxon>
        <taxon>Methanobacteriati</taxon>
        <taxon>Methanobacteriota</taxon>
        <taxon>Stenosarchaea group</taxon>
        <taxon>Halobacteria</taxon>
        <taxon>Halobacteriales</taxon>
        <taxon>Haloarculaceae</taxon>
        <taxon>Halosimplex</taxon>
    </lineage>
</organism>
<keyword evidence="5" id="KW-1185">Reference proteome</keyword>
<comment type="caution">
    <text evidence="4">The sequence shown here is derived from an EMBL/GenBank/DDBJ whole genome shotgun (WGS) entry which is preliminary data.</text>
</comment>
<dbReference type="PATRIC" id="fig|797114.5.peg.2"/>
<reference evidence="4 5" key="1">
    <citation type="journal article" date="2014" name="PLoS Genet.">
        <title>Phylogenetically driven sequencing of extremely halophilic archaea reveals strategies for static and dynamic osmo-response.</title>
        <authorList>
            <person name="Becker E.A."/>
            <person name="Seitzer P.M."/>
            <person name="Tritt A."/>
            <person name="Larsen D."/>
            <person name="Krusor M."/>
            <person name="Yao A.I."/>
            <person name="Wu D."/>
            <person name="Madern D."/>
            <person name="Eisen J.A."/>
            <person name="Darling A.E."/>
            <person name="Facciotti M.T."/>
        </authorList>
    </citation>
    <scope>NUCLEOTIDE SEQUENCE [LARGE SCALE GENOMIC DNA]</scope>
    <source>
        <strain evidence="4 5">2-9-1</strain>
    </source>
</reference>
<dbReference type="EMBL" id="AOIU01000003">
    <property type="protein sequence ID" value="ELZ30482.1"/>
    <property type="molecule type" value="Genomic_DNA"/>
</dbReference>
<dbReference type="PANTHER" id="PTHR11365:SF23">
    <property type="entry name" value="HYPOTHETICAL 5-OXOPROLINASE (EUROFUNG)-RELATED"/>
    <property type="match status" value="1"/>
</dbReference>
<name>M0D732_9EURY</name>
<dbReference type="InterPro" id="IPR002821">
    <property type="entry name" value="Hydantoinase_A"/>
</dbReference>
<protein>
    <submittedName>
        <fullName evidence="4">5-oxoprolinase (ATP-hydrolyzing)</fullName>
    </submittedName>
</protein>
<evidence type="ECO:0000313" key="5">
    <source>
        <dbReference type="Proteomes" id="UP000011626"/>
    </source>
</evidence>
<accession>M0D732</accession>
<dbReference type="InterPro" id="IPR043129">
    <property type="entry name" value="ATPase_NBD"/>
</dbReference>
<evidence type="ECO:0000259" key="3">
    <source>
        <dbReference type="Pfam" id="PF19278"/>
    </source>
</evidence>